<dbReference type="GO" id="GO:0005524">
    <property type="term" value="F:ATP binding"/>
    <property type="evidence" value="ECO:0007669"/>
    <property type="project" value="UniProtKB-KW"/>
</dbReference>
<dbReference type="Gene3D" id="1.10.510.10">
    <property type="entry name" value="Transferase(Phosphotransferase) domain 1"/>
    <property type="match status" value="1"/>
</dbReference>
<evidence type="ECO:0000256" key="4">
    <source>
        <dbReference type="ARBA" id="ARBA00022840"/>
    </source>
</evidence>
<protein>
    <recommendedName>
        <fullName evidence="5">Protein kinase domain-containing protein</fullName>
    </recommendedName>
</protein>
<evidence type="ECO:0000256" key="2">
    <source>
        <dbReference type="ARBA" id="ARBA00022741"/>
    </source>
</evidence>
<dbReference type="PANTHER" id="PTHR43289">
    <property type="entry name" value="MITOGEN-ACTIVATED PROTEIN KINASE KINASE KINASE 20-RELATED"/>
    <property type="match status" value="1"/>
</dbReference>
<dbReference type="EMBL" id="JAUTXT010000055">
    <property type="protein sequence ID" value="KAK3670534.1"/>
    <property type="molecule type" value="Genomic_DNA"/>
</dbReference>
<dbReference type="SMART" id="SM00220">
    <property type="entry name" value="S_TKc"/>
    <property type="match status" value="1"/>
</dbReference>
<keyword evidence="7" id="KW-1185">Reference proteome</keyword>
<keyword evidence="3" id="KW-0418">Kinase</keyword>
<organism evidence="6 7">
    <name type="scientific">Recurvomyces mirabilis</name>
    <dbReference type="NCBI Taxonomy" id="574656"/>
    <lineage>
        <taxon>Eukaryota</taxon>
        <taxon>Fungi</taxon>
        <taxon>Dikarya</taxon>
        <taxon>Ascomycota</taxon>
        <taxon>Pezizomycotina</taxon>
        <taxon>Dothideomycetes</taxon>
        <taxon>Dothideomycetidae</taxon>
        <taxon>Mycosphaerellales</taxon>
        <taxon>Teratosphaeriaceae</taxon>
        <taxon>Recurvomyces</taxon>
    </lineage>
</organism>
<evidence type="ECO:0000259" key="5">
    <source>
        <dbReference type="PROSITE" id="PS50011"/>
    </source>
</evidence>
<comment type="caution">
    <text evidence="6">The sequence shown here is derived from an EMBL/GenBank/DDBJ whole genome shotgun (WGS) entry which is preliminary data.</text>
</comment>
<evidence type="ECO:0000256" key="1">
    <source>
        <dbReference type="ARBA" id="ARBA00022679"/>
    </source>
</evidence>
<evidence type="ECO:0000313" key="7">
    <source>
        <dbReference type="Proteomes" id="UP001274830"/>
    </source>
</evidence>
<accession>A0AAE0TPB0</accession>
<keyword evidence="1" id="KW-0808">Transferase</keyword>
<dbReference type="GO" id="GO:0004674">
    <property type="term" value="F:protein serine/threonine kinase activity"/>
    <property type="evidence" value="ECO:0007669"/>
    <property type="project" value="TreeGrafter"/>
</dbReference>
<dbReference type="InterPro" id="IPR011009">
    <property type="entry name" value="Kinase-like_dom_sf"/>
</dbReference>
<name>A0AAE0TPB0_9PEZI</name>
<reference evidence="6" key="1">
    <citation type="submission" date="2023-07" db="EMBL/GenBank/DDBJ databases">
        <title>Black Yeasts Isolated from many extreme environments.</title>
        <authorList>
            <person name="Coleine C."/>
            <person name="Stajich J.E."/>
            <person name="Selbmann L."/>
        </authorList>
    </citation>
    <scope>NUCLEOTIDE SEQUENCE</scope>
    <source>
        <strain evidence="6">CCFEE 5485</strain>
    </source>
</reference>
<dbReference type="Proteomes" id="UP001274830">
    <property type="component" value="Unassembled WGS sequence"/>
</dbReference>
<evidence type="ECO:0000256" key="3">
    <source>
        <dbReference type="ARBA" id="ARBA00022777"/>
    </source>
</evidence>
<sequence>MAAQTLSYQLLTKTFIPVKLLGTGTFGEAYLAIQRDAADELRAQSSELFADQTLAAKQWLYGQLRKHLVVVKISNALYEHTDRDLSNEIAMLTLLSDSPPGLIHAIDYEDQAPAQWLSMPYITGRDLSIFADNWYDELSVPFIWHVAHGLGSILLYLHYGVKDTSNAFGFDPEWNGLAHDDIHCGNLFLQPAAHGKVKKFGNFPNIILADFGRMKFACRKGMTVGTANPSHCHYRDLMNTGTVLYKLLEVLGPTSAPLRGCYNQHRDRLILTWVHRLRQPDLFDRKASHQELFGLLSEFVAMADHERRVGYKPLSSCAEGCLESDYTDDEELALLFDSGRMFAG</sequence>
<dbReference type="SUPFAM" id="SSF56112">
    <property type="entry name" value="Protein kinase-like (PK-like)"/>
    <property type="match status" value="1"/>
</dbReference>
<keyword evidence="2" id="KW-0547">Nucleotide-binding</keyword>
<dbReference type="PROSITE" id="PS50011">
    <property type="entry name" value="PROTEIN_KINASE_DOM"/>
    <property type="match status" value="1"/>
</dbReference>
<feature type="domain" description="Protein kinase" evidence="5">
    <location>
        <begin position="15"/>
        <end position="327"/>
    </location>
</feature>
<dbReference type="AlphaFoldDB" id="A0AAE0TPB0"/>
<evidence type="ECO:0000313" key="6">
    <source>
        <dbReference type="EMBL" id="KAK3670534.1"/>
    </source>
</evidence>
<keyword evidence="4" id="KW-0067">ATP-binding</keyword>
<dbReference type="InterPro" id="IPR000719">
    <property type="entry name" value="Prot_kinase_dom"/>
</dbReference>
<gene>
    <name evidence="6" type="ORF">LTR78_009638</name>
</gene>
<dbReference type="PANTHER" id="PTHR43289:SF6">
    <property type="entry name" value="SERINE_THREONINE-PROTEIN KINASE NEKL-3"/>
    <property type="match status" value="1"/>
</dbReference>
<proteinExistence type="predicted"/>